<dbReference type="AlphaFoldDB" id="A0A433D6Y6"/>
<keyword evidence="2" id="KW-1185">Reference proteome</keyword>
<proteinExistence type="predicted"/>
<evidence type="ECO:0000313" key="1">
    <source>
        <dbReference type="EMBL" id="RUP46595.1"/>
    </source>
</evidence>
<comment type="caution">
    <text evidence="1">The sequence shown here is derived from an EMBL/GenBank/DDBJ whole genome shotgun (WGS) entry which is preliminary data.</text>
</comment>
<dbReference type="Proteomes" id="UP000268093">
    <property type="component" value="Unassembled WGS sequence"/>
</dbReference>
<name>A0A433D6Y6_9FUNG</name>
<gene>
    <name evidence="1" type="ORF">BC936DRAFT_146752</name>
</gene>
<dbReference type="EMBL" id="RBNI01005580">
    <property type="protein sequence ID" value="RUP46595.1"/>
    <property type="molecule type" value="Genomic_DNA"/>
</dbReference>
<protein>
    <submittedName>
        <fullName evidence="1">Uncharacterized protein</fullName>
    </submittedName>
</protein>
<dbReference type="OrthoDB" id="2333074at2759"/>
<accession>A0A433D6Y6</accession>
<sequence>MQLFQILTPFAPCFALARSSWSRADEPIIIGDFTEAEALEYLHDKLDIEKEKAQQLYGLVGGHIHYIYDVRKSALLSIKERLKEANMLEGLPNYTIGKRIIQEVLTKKQIDLKDYYKIINDKKVADQILQASVSWLKKLSPSSLA</sequence>
<reference evidence="1 2" key="1">
    <citation type="journal article" date="2018" name="New Phytol.">
        <title>Phylogenomics of Endogonaceae and evolution of mycorrhizas within Mucoromycota.</title>
        <authorList>
            <person name="Chang Y."/>
            <person name="Desiro A."/>
            <person name="Na H."/>
            <person name="Sandor L."/>
            <person name="Lipzen A."/>
            <person name="Clum A."/>
            <person name="Barry K."/>
            <person name="Grigoriev I.V."/>
            <person name="Martin F.M."/>
            <person name="Stajich J.E."/>
            <person name="Smith M.E."/>
            <person name="Bonito G."/>
            <person name="Spatafora J.W."/>
        </authorList>
    </citation>
    <scope>NUCLEOTIDE SEQUENCE [LARGE SCALE GENOMIC DNA]</scope>
    <source>
        <strain evidence="1 2">GMNB39</strain>
    </source>
</reference>
<organism evidence="1 2">
    <name type="scientific">Jimgerdemannia flammicorona</name>
    <dbReference type="NCBI Taxonomy" id="994334"/>
    <lineage>
        <taxon>Eukaryota</taxon>
        <taxon>Fungi</taxon>
        <taxon>Fungi incertae sedis</taxon>
        <taxon>Mucoromycota</taxon>
        <taxon>Mucoromycotina</taxon>
        <taxon>Endogonomycetes</taxon>
        <taxon>Endogonales</taxon>
        <taxon>Endogonaceae</taxon>
        <taxon>Jimgerdemannia</taxon>
    </lineage>
</organism>
<evidence type="ECO:0000313" key="2">
    <source>
        <dbReference type="Proteomes" id="UP000268093"/>
    </source>
</evidence>